<keyword evidence="1" id="KW-0472">Membrane</keyword>
<evidence type="ECO:0000313" key="4">
    <source>
        <dbReference type="Proteomes" id="UP001219901"/>
    </source>
</evidence>
<protein>
    <recommendedName>
        <fullName evidence="6">PQ-loop repeat-containing protein</fullName>
    </recommendedName>
</protein>
<gene>
    <name evidence="2" type="ORF">GKO46_13175</name>
    <name evidence="3" type="ORF">GKO48_12780</name>
</gene>
<reference evidence="4 5" key="1">
    <citation type="submission" date="2019-11" db="EMBL/GenBank/DDBJ databases">
        <authorList>
            <person name="Cho J.-C."/>
        </authorList>
    </citation>
    <scope>NUCLEOTIDE SEQUENCE [LARGE SCALE GENOMIC DNA]</scope>
    <source>
        <strain evidence="3 4">JH1073</strain>
        <strain evidence="2 5">JH702</strain>
    </source>
</reference>
<accession>A0AAJ5ZKQ7</accession>
<evidence type="ECO:0008006" key="6">
    <source>
        <dbReference type="Google" id="ProtNLM"/>
    </source>
</evidence>
<proteinExistence type="predicted"/>
<reference evidence="3" key="2">
    <citation type="journal article" date="2023" name="Nat. Commun.">
        <title>Cultivation of marine bacteria of the SAR202 clade.</title>
        <authorList>
            <person name="Lim Y."/>
            <person name="Seo J.H."/>
            <person name="Giovannoni S.J."/>
            <person name="Kang I."/>
            <person name="Cho J.C."/>
        </authorList>
    </citation>
    <scope>NUCLEOTIDE SEQUENCE</scope>
    <source>
        <strain evidence="3">JH1073</strain>
    </source>
</reference>
<keyword evidence="1" id="KW-0812">Transmembrane</keyword>
<feature type="transmembrane region" description="Helical" evidence="1">
    <location>
        <begin position="38"/>
        <end position="58"/>
    </location>
</feature>
<feature type="transmembrane region" description="Helical" evidence="1">
    <location>
        <begin position="64"/>
        <end position="83"/>
    </location>
</feature>
<keyword evidence="4" id="KW-1185">Reference proteome</keyword>
<dbReference type="EMBL" id="CP046147">
    <property type="protein sequence ID" value="WFG40442.1"/>
    <property type="molecule type" value="Genomic_DNA"/>
</dbReference>
<dbReference type="AlphaFoldDB" id="A0AAJ5ZKQ7"/>
<evidence type="ECO:0000256" key="1">
    <source>
        <dbReference type="SAM" id="Phobius"/>
    </source>
</evidence>
<dbReference type="Proteomes" id="UP001321249">
    <property type="component" value="Unassembled WGS sequence"/>
</dbReference>
<sequence length="102" mass="11088">MDIQLPMIAGLLSTVLFAAGTLPMVLKAYVTKDLASYSFSNLLMANVGNMVHAVYVFSLPPGPIWILHIFYIATTGLMLLLYLRYGRRASAPQIPVGLSESA</sequence>
<feature type="transmembrane region" description="Helical" evidence="1">
    <location>
        <begin position="6"/>
        <end position="26"/>
    </location>
</feature>
<dbReference type="Proteomes" id="UP001219901">
    <property type="component" value="Chromosome"/>
</dbReference>
<name>A0AAJ5ZKQ7_9CHLR</name>
<organism evidence="3 4">
    <name type="scientific">Candidatus Lucifugimonas marina</name>
    <dbReference type="NCBI Taxonomy" id="3038979"/>
    <lineage>
        <taxon>Bacteria</taxon>
        <taxon>Bacillati</taxon>
        <taxon>Chloroflexota</taxon>
        <taxon>Dehalococcoidia</taxon>
        <taxon>SAR202 cluster</taxon>
        <taxon>Candidatus Lucifugimonadales</taxon>
        <taxon>Candidatus Lucifugimonadaceae</taxon>
        <taxon>Candidatus Lucifugimonas</taxon>
    </lineage>
</organism>
<dbReference type="EMBL" id="WMBE01000006">
    <property type="protein sequence ID" value="MDG0868014.1"/>
    <property type="molecule type" value="Genomic_DNA"/>
</dbReference>
<dbReference type="Gene3D" id="1.20.1280.290">
    <property type="match status" value="1"/>
</dbReference>
<dbReference type="RefSeq" id="WP_342826945.1">
    <property type="nucleotide sequence ID" value="NZ_CP046146.1"/>
</dbReference>
<evidence type="ECO:0000313" key="3">
    <source>
        <dbReference type="EMBL" id="WFG40442.1"/>
    </source>
</evidence>
<reference evidence="4" key="3">
    <citation type="submission" date="2023-06" db="EMBL/GenBank/DDBJ databases">
        <title>Pangenomics reveal diversification of enzyme families and niche specialization in globally abundant SAR202 bacteria.</title>
        <authorList>
            <person name="Saw J.H.W."/>
        </authorList>
    </citation>
    <scope>NUCLEOTIDE SEQUENCE [LARGE SCALE GENOMIC DNA]</scope>
    <source>
        <strain evidence="4">JH1073</strain>
    </source>
</reference>
<evidence type="ECO:0000313" key="5">
    <source>
        <dbReference type="Proteomes" id="UP001321249"/>
    </source>
</evidence>
<evidence type="ECO:0000313" key="2">
    <source>
        <dbReference type="EMBL" id="MDG0868014.1"/>
    </source>
</evidence>
<keyword evidence="1" id="KW-1133">Transmembrane helix</keyword>